<feature type="region of interest" description="Disordered" evidence="1">
    <location>
        <begin position="189"/>
        <end position="226"/>
    </location>
</feature>
<protein>
    <submittedName>
        <fullName evidence="2">Uncharacterized protein</fullName>
    </submittedName>
</protein>
<name>A0AAE2S9V5_9BACT</name>
<evidence type="ECO:0000313" key="2">
    <source>
        <dbReference type="EMBL" id="MBK1853372.1"/>
    </source>
</evidence>
<evidence type="ECO:0000313" key="3">
    <source>
        <dbReference type="Proteomes" id="UP000634206"/>
    </source>
</evidence>
<reference evidence="2" key="1">
    <citation type="submission" date="2021-01" db="EMBL/GenBank/DDBJ databases">
        <title>Modified the classification status of verrucomicrobia.</title>
        <authorList>
            <person name="Feng X."/>
        </authorList>
    </citation>
    <scope>NUCLEOTIDE SEQUENCE</scope>
    <source>
        <strain evidence="2">5K15</strain>
    </source>
</reference>
<sequence length="226" mass="26100">MQLREEADVRLSQQHVAQLETEIIISKRHVKKLVNRLRELGRKKLLYELLSDQPSGTNLSADQLYSLGMVDANEERQHLLSLRTKLDKITLEELEEFALAWHDSGLRKALKRLNETKGEIKALKDSGLPDDHPNVVRMLATINGLQEVITKYTKSIQASVTAKIERHDERVHQSQEQWKQMGNPKNLAETLSSMSEVRQELEQARRRVDHYEGELENARRHLGNSQ</sequence>
<organism evidence="2 3">
    <name type="scientific">Oceaniferula flava</name>
    <dbReference type="NCBI Taxonomy" id="2800421"/>
    <lineage>
        <taxon>Bacteria</taxon>
        <taxon>Pseudomonadati</taxon>
        <taxon>Verrucomicrobiota</taxon>
        <taxon>Verrucomicrobiia</taxon>
        <taxon>Verrucomicrobiales</taxon>
        <taxon>Verrucomicrobiaceae</taxon>
        <taxon>Oceaniferula</taxon>
    </lineage>
</organism>
<proteinExistence type="predicted"/>
<dbReference type="AlphaFoldDB" id="A0AAE2S9V5"/>
<keyword evidence="3" id="KW-1185">Reference proteome</keyword>
<accession>A0AAE2S9V5</accession>
<dbReference type="EMBL" id="JAENIG010000001">
    <property type="protein sequence ID" value="MBK1853372.1"/>
    <property type="molecule type" value="Genomic_DNA"/>
</dbReference>
<evidence type="ECO:0000256" key="1">
    <source>
        <dbReference type="SAM" id="MobiDB-lite"/>
    </source>
</evidence>
<feature type="compositionally biased region" description="Basic and acidic residues" evidence="1">
    <location>
        <begin position="197"/>
        <end position="219"/>
    </location>
</feature>
<dbReference type="RefSeq" id="WP_309487971.1">
    <property type="nucleotide sequence ID" value="NZ_JAENIG010000001.1"/>
</dbReference>
<dbReference type="Proteomes" id="UP000634206">
    <property type="component" value="Unassembled WGS sequence"/>
</dbReference>
<gene>
    <name evidence="2" type="ORF">JIN83_00220</name>
</gene>
<comment type="caution">
    <text evidence="2">The sequence shown here is derived from an EMBL/GenBank/DDBJ whole genome shotgun (WGS) entry which is preliminary data.</text>
</comment>